<sequence length="384" mass="43531">MTTMKVKEKELDEPIHGDILEATLSHVPLIYLVPASYVSKEWNGAVSRSLRHINPVKPWLMVHTQNPRAPHITTTYAYDPRSLVWIEIHPPQIKHTSALRSSHSTLLYTLSPTEFSFSIDPLHLTWHHASSPRVWRVDPIVAHMGNHIVVAGGACDFEDDPLAVEMYDIESHNWIKCPSMPEMMKDTTTLVWLSIVVVGEFLYLMVKNTGIMYSFNCKTMMWQGPYDLRGDESVFYYAMGEVENRLVAVGILGDAENVKGVKVWEVKVELKLGLGMVELGVMPKEMVVKLRGESGSELLNSIELVSIGNFVYVYNVLEPEEMVVCEVLKRGGCEWWSVKNAVVNDEMRMRRMVLSGGDVGLEDLKSAALRNCKFVLKQLKEVER</sequence>
<feature type="transmembrane region" description="Helical" evidence="1">
    <location>
        <begin position="189"/>
        <end position="206"/>
    </location>
</feature>
<evidence type="ECO:0008006" key="4">
    <source>
        <dbReference type="Google" id="ProtNLM"/>
    </source>
</evidence>
<organism evidence="2 3">
    <name type="scientific">Trifolium subterraneum</name>
    <name type="common">Subterranean clover</name>
    <dbReference type="NCBI Taxonomy" id="3900"/>
    <lineage>
        <taxon>Eukaryota</taxon>
        <taxon>Viridiplantae</taxon>
        <taxon>Streptophyta</taxon>
        <taxon>Embryophyta</taxon>
        <taxon>Tracheophyta</taxon>
        <taxon>Spermatophyta</taxon>
        <taxon>Magnoliopsida</taxon>
        <taxon>eudicotyledons</taxon>
        <taxon>Gunneridae</taxon>
        <taxon>Pentapetalae</taxon>
        <taxon>rosids</taxon>
        <taxon>fabids</taxon>
        <taxon>Fabales</taxon>
        <taxon>Fabaceae</taxon>
        <taxon>Papilionoideae</taxon>
        <taxon>50 kb inversion clade</taxon>
        <taxon>NPAAA clade</taxon>
        <taxon>Hologalegina</taxon>
        <taxon>IRL clade</taxon>
        <taxon>Trifolieae</taxon>
        <taxon>Trifolium</taxon>
    </lineage>
</organism>
<reference evidence="3" key="1">
    <citation type="journal article" date="2017" name="Front. Plant Sci.">
        <title>Climate Clever Clovers: New Paradigm to Reduce the Environmental Footprint of Ruminants by Breeding Low Methanogenic Forages Utilizing Haplotype Variation.</title>
        <authorList>
            <person name="Kaur P."/>
            <person name="Appels R."/>
            <person name="Bayer P.E."/>
            <person name="Keeble-Gagnere G."/>
            <person name="Wang J."/>
            <person name="Hirakawa H."/>
            <person name="Shirasawa K."/>
            <person name="Vercoe P."/>
            <person name="Stefanova K."/>
            <person name="Durmic Z."/>
            <person name="Nichols P."/>
            <person name="Revell C."/>
            <person name="Isobe S.N."/>
            <person name="Edwards D."/>
            <person name="Erskine W."/>
        </authorList>
    </citation>
    <scope>NUCLEOTIDE SEQUENCE [LARGE SCALE GENOMIC DNA]</scope>
    <source>
        <strain evidence="3">cv. Daliak</strain>
    </source>
</reference>
<dbReference type="Proteomes" id="UP000242715">
    <property type="component" value="Unassembled WGS sequence"/>
</dbReference>
<dbReference type="PANTHER" id="PTHR24414">
    <property type="entry name" value="F-BOX/KELCH-REPEAT PROTEIN SKIP4"/>
    <property type="match status" value="1"/>
</dbReference>
<name>A0A2Z6NWF2_TRISU</name>
<accession>A0A2Z6NWF2</accession>
<keyword evidence="1" id="KW-0472">Membrane</keyword>
<evidence type="ECO:0000256" key="1">
    <source>
        <dbReference type="SAM" id="Phobius"/>
    </source>
</evidence>
<dbReference type="InterPro" id="IPR050354">
    <property type="entry name" value="F-box/kelch-repeat_ARATH"/>
</dbReference>
<gene>
    <name evidence="2" type="ORF">TSUD_190500</name>
</gene>
<dbReference type="InterPro" id="IPR015915">
    <property type="entry name" value="Kelch-typ_b-propeller"/>
</dbReference>
<keyword evidence="1" id="KW-1133">Transmembrane helix</keyword>
<evidence type="ECO:0000313" key="2">
    <source>
        <dbReference type="EMBL" id="GAU41150.1"/>
    </source>
</evidence>
<dbReference type="GO" id="GO:0005634">
    <property type="term" value="C:nucleus"/>
    <property type="evidence" value="ECO:0007669"/>
    <property type="project" value="TreeGrafter"/>
</dbReference>
<proteinExistence type="predicted"/>
<dbReference type="OrthoDB" id="1854110at2759"/>
<dbReference type="EMBL" id="DF973848">
    <property type="protein sequence ID" value="GAU41150.1"/>
    <property type="molecule type" value="Genomic_DNA"/>
</dbReference>
<keyword evidence="3" id="KW-1185">Reference proteome</keyword>
<dbReference type="SUPFAM" id="SSF117281">
    <property type="entry name" value="Kelch motif"/>
    <property type="match status" value="1"/>
</dbReference>
<evidence type="ECO:0000313" key="3">
    <source>
        <dbReference type="Proteomes" id="UP000242715"/>
    </source>
</evidence>
<dbReference type="PANTHER" id="PTHR24414:SF44">
    <property type="entry name" value="F-BOX DOMAIN-CONTAINING PROTEIN"/>
    <property type="match status" value="1"/>
</dbReference>
<dbReference type="Gene3D" id="2.120.10.80">
    <property type="entry name" value="Kelch-type beta propeller"/>
    <property type="match status" value="1"/>
</dbReference>
<protein>
    <recommendedName>
        <fullName evidence="4">F-box domain-containing protein</fullName>
    </recommendedName>
</protein>
<dbReference type="AlphaFoldDB" id="A0A2Z6NWF2"/>
<keyword evidence="1" id="KW-0812">Transmembrane</keyword>
<dbReference type="GO" id="GO:0005829">
    <property type="term" value="C:cytosol"/>
    <property type="evidence" value="ECO:0007669"/>
    <property type="project" value="TreeGrafter"/>
</dbReference>
<dbReference type="GO" id="GO:0043161">
    <property type="term" value="P:proteasome-mediated ubiquitin-dependent protein catabolic process"/>
    <property type="evidence" value="ECO:0007669"/>
    <property type="project" value="TreeGrafter"/>
</dbReference>